<dbReference type="SUPFAM" id="SSF75217">
    <property type="entry name" value="alpha/beta knot"/>
    <property type="match status" value="1"/>
</dbReference>
<organism evidence="6 7">
    <name type="scientific">Pseudoalteromonas haloplanktis</name>
    <name type="common">Alteromonas haloplanktis</name>
    <dbReference type="NCBI Taxonomy" id="228"/>
    <lineage>
        <taxon>Bacteria</taxon>
        <taxon>Pseudomonadati</taxon>
        <taxon>Pseudomonadota</taxon>
        <taxon>Gammaproteobacteria</taxon>
        <taxon>Alteromonadales</taxon>
        <taxon>Pseudoalteromonadaceae</taxon>
        <taxon>Pseudoalteromonas</taxon>
    </lineage>
</organism>
<feature type="domain" description="tRNA/rRNA methyltransferase SpoU type" evidence="5">
    <location>
        <begin position="8"/>
        <end position="139"/>
    </location>
</feature>
<dbReference type="PANTHER" id="PTHR42786">
    <property type="entry name" value="TRNA/RRNA METHYLTRANSFERASE"/>
    <property type="match status" value="1"/>
</dbReference>
<accession>A0A9W4VUL0</accession>
<dbReference type="GO" id="GO:0003723">
    <property type="term" value="F:RNA binding"/>
    <property type="evidence" value="ECO:0007669"/>
    <property type="project" value="InterPro"/>
</dbReference>
<evidence type="ECO:0000256" key="3">
    <source>
        <dbReference type="ARBA" id="ARBA00022679"/>
    </source>
</evidence>
<evidence type="ECO:0000256" key="1">
    <source>
        <dbReference type="ARBA" id="ARBA00007228"/>
    </source>
</evidence>
<keyword evidence="7" id="KW-1185">Reference proteome</keyword>
<dbReference type="RefSeq" id="WP_262977244.1">
    <property type="nucleotide sequence ID" value="NZ_CAMAPB010000061.1"/>
</dbReference>
<dbReference type="PANTHER" id="PTHR42786:SF6">
    <property type="entry name" value="TRNA_RRNA METHYLTRANSFERASE SPOU TYPE DOMAIN-CONTAINING PROTEIN"/>
    <property type="match status" value="1"/>
</dbReference>
<evidence type="ECO:0000259" key="5">
    <source>
        <dbReference type="Pfam" id="PF00588"/>
    </source>
</evidence>
<dbReference type="GO" id="GO:0005829">
    <property type="term" value="C:cytosol"/>
    <property type="evidence" value="ECO:0007669"/>
    <property type="project" value="TreeGrafter"/>
</dbReference>
<dbReference type="EC" id="2.1.1.207" evidence="6"/>
<dbReference type="InterPro" id="IPR004384">
    <property type="entry name" value="RNA_MeTrfase_TrmJ/LasT"/>
</dbReference>
<dbReference type="Proteomes" id="UP001152447">
    <property type="component" value="Unassembled WGS sequence"/>
</dbReference>
<comment type="similarity">
    <text evidence="1">Belongs to the class IV-like SAM-binding methyltransferase superfamily. RNA methyltransferase TrmH family.</text>
</comment>
<dbReference type="GO" id="GO:0002128">
    <property type="term" value="P:tRNA nucleoside ribose methylation"/>
    <property type="evidence" value="ECO:0007669"/>
    <property type="project" value="TreeGrafter"/>
</dbReference>
<dbReference type="Gene3D" id="3.40.1280.10">
    <property type="match status" value="1"/>
</dbReference>
<evidence type="ECO:0000313" key="6">
    <source>
        <dbReference type="EMBL" id="CAH9064677.1"/>
    </source>
</evidence>
<comment type="caution">
    <text evidence="6">The sequence shown here is derived from an EMBL/GenBank/DDBJ whole genome shotgun (WGS) entry which is preliminary data.</text>
</comment>
<reference evidence="6" key="1">
    <citation type="submission" date="2022-07" db="EMBL/GenBank/DDBJ databases">
        <authorList>
            <person name="Criscuolo A."/>
        </authorList>
    </citation>
    <scope>NUCLEOTIDE SEQUENCE</scope>
    <source>
        <strain evidence="6">CIP103197</strain>
    </source>
</reference>
<evidence type="ECO:0000256" key="4">
    <source>
        <dbReference type="ARBA" id="ARBA00022691"/>
    </source>
</evidence>
<dbReference type="GO" id="GO:0008173">
    <property type="term" value="F:RNA methyltransferase activity"/>
    <property type="evidence" value="ECO:0007669"/>
    <property type="project" value="InterPro"/>
</dbReference>
<keyword evidence="3 6" id="KW-0808">Transferase</keyword>
<dbReference type="EMBL" id="CAMAPB010000061">
    <property type="protein sequence ID" value="CAH9064677.1"/>
    <property type="molecule type" value="Genomic_DNA"/>
</dbReference>
<protein>
    <submittedName>
        <fullName evidence="6">tRNA (Cytidine(34)-2'-O)-methyltransferase</fullName>
        <ecNumber evidence="6">2.1.1.207</ecNumber>
    </submittedName>
</protein>
<evidence type="ECO:0000256" key="2">
    <source>
        <dbReference type="ARBA" id="ARBA00022603"/>
    </source>
</evidence>
<name>A0A9W4VUL0_PSEHA</name>
<evidence type="ECO:0000313" key="7">
    <source>
        <dbReference type="Proteomes" id="UP001152447"/>
    </source>
</evidence>
<gene>
    <name evidence="6" type="primary">trmL_2</name>
    <name evidence="6" type="ORF">PSEHALCIP103_03205</name>
</gene>
<dbReference type="CDD" id="cd18098">
    <property type="entry name" value="SpoU-like"/>
    <property type="match status" value="1"/>
</dbReference>
<keyword evidence="4" id="KW-0949">S-adenosyl-L-methionine</keyword>
<dbReference type="AlphaFoldDB" id="A0A9W4VUL0"/>
<proteinExistence type="inferred from homology"/>
<dbReference type="Pfam" id="PF00588">
    <property type="entry name" value="SpoU_methylase"/>
    <property type="match status" value="1"/>
</dbReference>
<keyword evidence="2 6" id="KW-0489">Methyltransferase</keyword>
<dbReference type="InterPro" id="IPR029028">
    <property type="entry name" value="Alpha/beta_knot_MTases"/>
</dbReference>
<dbReference type="InterPro" id="IPR029026">
    <property type="entry name" value="tRNA_m1G_MTases_N"/>
</dbReference>
<dbReference type="InterPro" id="IPR001537">
    <property type="entry name" value="SpoU_MeTrfase"/>
</dbReference>
<sequence length="171" mass="18772">MSKLQASIGLINPKSPTNVGGVLRAAGCYDAKQVFFTGNRYLNAQKFHTDTKNVVQRIPLTATDNLASVKPQDAKVVVIELIEGATPLPEFTHPENAFYVFGPEDGSVPKDVLKWCDEVVYIPTIGCMNLAATCNVVLYDRLAKLGGIQSSDETIITSRDTNNKMKWQKQP</sequence>